<protein>
    <submittedName>
        <fullName evidence="6">Uncharacterized protein</fullName>
    </submittedName>
</protein>
<evidence type="ECO:0000256" key="1">
    <source>
        <dbReference type="ARBA" id="ARBA00004141"/>
    </source>
</evidence>
<evidence type="ECO:0000256" key="3">
    <source>
        <dbReference type="ARBA" id="ARBA00022989"/>
    </source>
</evidence>
<feature type="transmembrane region" description="Helical" evidence="5">
    <location>
        <begin position="39"/>
        <end position="57"/>
    </location>
</feature>
<evidence type="ECO:0000313" key="7">
    <source>
        <dbReference type="Proteomes" id="UP001237823"/>
    </source>
</evidence>
<feature type="transmembrane region" description="Helical" evidence="5">
    <location>
        <begin position="106"/>
        <end position="124"/>
    </location>
</feature>
<evidence type="ECO:0000313" key="6">
    <source>
        <dbReference type="EMBL" id="MDM7885657.1"/>
    </source>
</evidence>
<evidence type="ECO:0000256" key="2">
    <source>
        <dbReference type="ARBA" id="ARBA00022692"/>
    </source>
</evidence>
<dbReference type="InterPro" id="IPR035906">
    <property type="entry name" value="MetI-like_sf"/>
</dbReference>
<keyword evidence="7" id="KW-1185">Reference proteome</keyword>
<keyword evidence="2 5" id="KW-0812">Transmembrane</keyword>
<name>A0ABT7T7W8_9MICO</name>
<comment type="subcellular location">
    <subcellularLocation>
        <location evidence="1">Membrane</location>
        <topology evidence="1">Multi-pass membrane protein</topology>
    </subcellularLocation>
</comment>
<dbReference type="EMBL" id="JAUCML010000006">
    <property type="protein sequence ID" value="MDM7885657.1"/>
    <property type="molecule type" value="Genomic_DNA"/>
</dbReference>
<organism evidence="6 7">
    <name type="scientific">Curtobacterium citri</name>
    <dbReference type="NCBI Taxonomy" id="3055139"/>
    <lineage>
        <taxon>Bacteria</taxon>
        <taxon>Bacillati</taxon>
        <taxon>Actinomycetota</taxon>
        <taxon>Actinomycetes</taxon>
        <taxon>Micrococcales</taxon>
        <taxon>Microbacteriaceae</taxon>
        <taxon>Curtobacterium</taxon>
    </lineage>
</organism>
<evidence type="ECO:0000256" key="4">
    <source>
        <dbReference type="ARBA" id="ARBA00023136"/>
    </source>
</evidence>
<evidence type="ECO:0000256" key="5">
    <source>
        <dbReference type="SAM" id="Phobius"/>
    </source>
</evidence>
<proteinExistence type="predicted"/>
<reference evidence="6 7" key="1">
    <citation type="submission" date="2023-06" db="EMBL/GenBank/DDBJ databases">
        <authorList>
            <person name="Feng G."/>
            <person name="Li J."/>
            <person name="Zhu H."/>
        </authorList>
    </citation>
    <scope>NUCLEOTIDE SEQUENCE [LARGE SCALE GENOMIC DNA]</scope>
    <source>
        <strain evidence="6 7">RHCKG23</strain>
    </source>
</reference>
<keyword evidence="3 5" id="KW-1133">Transmembrane helix</keyword>
<feature type="transmembrane region" description="Helical" evidence="5">
    <location>
        <begin position="7"/>
        <end position="27"/>
    </location>
</feature>
<dbReference type="Gene3D" id="1.10.3720.10">
    <property type="entry name" value="MetI-like"/>
    <property type="match status" value="1"/>
</dbReference>
<accession>A0ABT7T7W8</accession>
<gene>
    <name evidence="6" type="ORF">QUG92_11135</name>
</gene>
<feature type="transmembrane region" description="Helical" evidence="5">
    <location>
        <begin position="130"/>
        <end position="148"/>
    </location>
</feature>
<comment type="caution">
    <text evidence="6">The sequence shown here is derived from an EMBL/GenBank/DDBJ whole genome shotgun (WGS) entry which is preliminary data.</text>
</comment>
<sequence>MKQLPTWMTGVVMAVMFAVMWFALGFITTPELHLGPRALISAFTGALFGTGMGFWLGRQRRGFGQLARRPEFGKAVRRGAVPADADPAEWRRALQHLQKQYRPLRWLAPALYLPMTALSIWLAVTGEPMFWVGAGFMFTIFVITTVSTPRVLRKTTTMLAEVDRRDTAHLTR</sequence>
<keyword evidence="4 5" id="KW-0472">Membrane</keyword>
<dbReference type="Proteomes" id="UP001237823">
    <property type="component" value="Unassembled WGS sequence"/>
</dbReference>